<dbReference type="Proteomes" id="UP000024329">
    <property type="component" value="Unassembled WGS sequence"/>
</dbReference>
<proteinExistence type="predicted"/>
<evidence type="ECO:0008006" key="4">
    <source>
        <dbReference type="Google" id="ProtNLM"/>
    </source>
</evidence>
<dbReference type="PROSITE" id="PS51257">
    <property type="entry name" value="PROKAR_LIPOPROTEIN"/>
    <property type="match status" value="1"/>
</dbReference>
<evidence type="ECO:0000313" key="3">
    <source>
        <dbReference type="Proteomes" id="UP000024329"/>
    </source>
</evidence>
<feature type="region of interest" description="Disordered" evidence="1">
    <location>
        <begin position="106"/>
        <end position="127"/>
    </location>
</feature>
<name>A0A031JKZ6_9SPHN</name>
<dbReference type="EMBL" id="JFYZ01000040">
    <property type="protein sequence ID" value="EZP74906.1"/>
    <property type="molecule type" value="Genomic_DNA"/>
</dbReference>
<reference evidence="2 3" key="1">
    <citation type="submission" date="2014-03" db="EMBL/GenBank/DDBJ databases">
        <title>Whole genome sequence of Novosphingobium resinovorum KF1.</title>
        <authorList>
            <person name="Gan H.M."/>
            <person name="Gan H.Y."/>
            <person name="Chew T.H."/>
            <person name="Savka M.A."/>
        </authorList>
    </citation>
    <scope>NUCLEOTIDE SEQUENCE [LARGE SCALE GENOMIC DNA]</scope>
    <source>
        <strain evidence="2 3">KF1</strain>
    </source>
</reference>
<sequence length="127" mass="14121">MRYGLCFMAALSLTGCQQAPSVDPQDFNRLREKVSVLEADVATLKQQESPTTVEPINAKNETTAPAAGRYRLVGTAFRDEPDLRYATKAECEAAKQTLLDDWQVSDERDRQSGLVFRSRPTPSCLPL</sequence>
<protein>
    <recommendedName>
        <fullName evidence="4">Lipoprotein</fullName>
    </recommendedName>
</protein>
<comment type="caution">
    <text evidence="2">The sequence shown here is derived from an EMBL/GenBank/DDBJ whole genome shotgun (WGS) entry which is preliminary data.</text>
</comment>
<dbReference type="AlphaFoldDB" id="A0A031JKZ6"/>
<evidence type="ECO:0000313" key="2">
    <source>
        <dbReference type="EMBL" id="EZP74906.1"/>
    </source>
</evidence>
<accession>A0A031JKZ6</accession>
<dbReference type="RefSeq" id="WP_155986439.1">
    <property type="nucleotide sequence ID" value="NZ_JFYZ01000040.1"/>
</dbReference>
<evidence type="ECO:0000256" key="1">
    <source>
        <dbReference type="SAM" id="MobiDB-lite"/>
    </source>
</evidence>
<gene>
    <name evidence="2" type="ORF">BV97_04644</name>
</gene>
<organism evidence="2 3">
    <name type="scientific">Novosphingobium resinovorum</name>
    <dbReference type="NCBI Taxonomy" id="158500"/>
    <lineage>
        <taxon>Bacteria</taxon>
        <taxon>Pseudomonadati</taxon>
        <taxon>Pseudomonadota</taxon>
        <taxon>Alphaproteobacteria</taxon>
        <taxon>Sphingomonadales</taxon>
        <taxon>Sphingomonadaceae</taxon>
        <taxon>Novosphingobium</taxon>
    </lineage>
</organism>